<evidence type="ECO:0000313" key="2">
    <source>
        <dbReference type="Proteomes" id="UP000009096"/>
    </source>
</evidence>
<dbReference type="GeneID" id="30072973"/>
<dbReference type="AlphaFoldDB" id="W7MRN8"/>
<dbReference type="VEuPathDB" id="FungiDB:FVEG_16097"/>
<reference evidence="1 2" key="1">
    <citation type="journal article" date="2010" name="Nature">
        <title>Comparative genomics reveals mobile pathogenicity chromosomes in Fusarium.</title>
        <authorList>
            <person name="Ma L.J."/>
            <person name="van der Does H.C."/>
            <person name="Borkovich K.A."/>
            <person name="Coleman J.J."/>
            <person name="Daboussi M.J."/>
            <person name="Di Pietro A."/>
            <person name="Dufresne M."/>
            <person name="Freitag M."/>
            <person name="Grabherr M."/>
            <person name="Henrissat B."/>
            <person name="Houterman P.M."/>
            <person name="Kang S."/>
            <person name="Shim W.B."/>
            <person name="Woloshuk C."/>
            <person name="Xie X."/>
            <person name="Xu J.R."/>
            <person name="Antoniw J."/>
            <person name="Baker S.E."/>
            <person name="Bluhm B.H."/>
            <person name="Breakspear A."/>
            <person name="Brown D.W."/>
            <person name="Butchko R.A."/>
            <person name="Chapman S."/>
            <person name="Coulson R."/>
            <person name="Coutinho P.M."/>
            <person name="Danchin E.G."/>
            <person name="Diener A."/>
            <person name="Gale L.R."/>
            <person name="Gardiner D.M."/>
            <person name="Goff S."/>
            <person name="Hammond-Kosack K.E."/>
            <person name="Hilburn K."/>
            <person name="Hua-Van A."/>
            <person name="Jonkers W."/>
            <person name="Kazan K."/>
            <person name="Kodira C.D."/>
            <person name="Koehrsen M."/>
            <person name="Kumar L."/>
            <person name="Lee Y.H."/>
            <person name="Li L."/>
            <person name="Manners J.M."/>
            <person name="Miranda-Saavedra D."/>
            <person name="Mukherjee M."/>
            <person name="Park G."/>
            <person name="Park J."/>
            <person name="Park S.Y."/>
            <person name="Proctor R.H."/>
            <person name="Regev A."/>
            <person name="Ruiz-Roldan M.C."/>
            <person name="Sain D."/>
            <person name="Sakthikumar S."/>
            <person name="Sykes S."/>
            <person name="Schwartz D.C."/>
            <person name="Turgeon B.G."/>
            <person name="Wapinski I."/>
            <person name="Yoder O."/>
            <person name="Young S."/>
            <person name="Zeng Q."/>
            <person name="Zhou S."/>
            <person name="Galagan J."/>
            <person name="Cuomo C.A."/>
            <person name="Kistler H.C."/>
            <person name="Rep M."/>
        </authorList>
    </citation>
    <scope>NUCLEOTIDE SEQUENCE [LARGE SCALE GENOMIC DNA]</scope>
    <source>
        <strain evidence="2">M3125 / FGSC 7600</strain>
    </source>
</reference>
<dbReference type="EMBL" id="CM000585">
    <property type="protein sequence ID" value="EWG47277.1"/>
    <property type="molecule type" value="Genomic_DNA"/>
</dbReference>
<evidence type="ECO:0000313" key="1">
    <source>
        <dbReference type="EMBL" id="EWG47277.1"/>
    </source>
</evidence>
<protein>
    <submittedName>
        <fullName evidence="1">Uncharacterized protein</fullName>
    </submittedName>
</protein>
<name>W7MRN8_GIBM7</name>
<organism evidence="1 2">
    <name type="scientific">Gibberella moniliformis (strain M3125 / FGSC 7600)</name>
    <name type="common">Maize ear and stalk rot fungus</name>
    <name type="synonym">Fusarium verticillioides</name>
    <dbReference type="NCBI Taxonomy" id="334819"/>
    <lineage>
        <taxon>Eukaryota</taxon>
        <taxon>Fungi</taxon>
        <taxon>Dikarya</taxon>
        <taxon>Ascomycota</taxon>
        <taxon>Pezizomycotina</taxon>
        <taxon>Sordariomycetes</taxon>
        <taxon>Hypocreomycetidae</taxon>
        <taxon>Hypocreales</taxon>
        <taxon>Nectriaceae</taxon>
        <taxon>Fusarium</taxon>
        <taxon>Fusarium fujikuroi species complex</taxon>
    </lineage>
</organism>
<dbReference type="RefSeq" id="XP_018753468.1">
    <property type="nucleotide sequence ID" value="XM_018905339.1"/>
</dbReference>
<dbReference type="EMBL" id="DS022250">
    <property type="protein sequence ID" value="EWG47277.1"/>
    <property type="molecule type" value="Genomic_DNA"/>
</dbReference>
<accession>W7MRN8</accession>
<keyword evidence="2" id="KW-1185">Reference proteome</keyword>
<gene>
    <name evidence="1" type="ORF">FVEG_16097</name>
</gene>
<proteinExistence type="predicted"/>
<dbReference type="Proteomes" id="UP000009096">
    <property type="component" value="Chromosome 8"/>
</dbReference>
<dbReference type="KEGG" id="fvr:FVEG_16097"/>
<sequence length="107" mass="11834">MTGSGTVCHSPDTYMCLFVEHEKERHGIAWTHCIATDSLEHLDVVRYGFIGLVLKVATCFAKTLKQSVKHHSRSRYHTGRVVPVTSGTALETGKRTPMTPRAIGIVL</sequence>